<reference evidence="12" key="1">
    <citation type="submission" date="2020-07" db="EMBL/GenBank/DDBJ databases">
        <title>The High-quality genome of the commercially important snow crab, Chionoecetes opilio.</title>
        <authorList>
            <person name="Jeong J.-H."/>
            <person name="Ryu S."/>
        </authorList>
    </citation>
    <scope>NUCLEOTIDE SEQUENCE</scope>
    <source>
        <strain evidence="12">MADBK_172401_WGS</strain>
        <tissue evidence="12">Digestive gland</tissue>
    </source>
</reference>
<sequence>MEESFTFVFRDTNYFFLAYNRFLMKLSHETVTIELKNGTQVQGTITGVDVAMNTHLKSVKMTLKNHDPVSYDTLTIRGNNIRYFILPESLPLENLLIDDGPRARKGRSDRGRGGWCMGCGVVWVVEAGVEVGEAGAAVGQGAGAEGARHAADRLHYPAEAEEQRLTPVQRKQTVARKGSEQHPFCAVEHSIPQIFFYVCRNLPIVCSLSGGVYFRYLFPNGMYG</sequence>
<proteinExistence type="inferred from homology"/>
<dbReference type="PROSITE" id="PS52002">
    <property type="entry name" value="SM"/>
    <property type="match status" value="1"/>
</dbReference>
<keyword evidence="13" id="KW-1185">Reference proteome</keyword>
<evidence type="ECO:0000313" key="12">
    <source>
        <dbReference type="EMBL" id="KAG0723628.1"/>
    </source>
</evidence>
<comment type="subcellular location">
    <subcellularLocation>
        <location evidence="2">Cytoplasm</location>
    </subcellularLocation>
    <subcellularLocation>
        <location evidence="1 10">Nucleus</location>
    </subcellularLocation>
</comment>
<name>A0A8J4YBI3_CHIOP</name>
<dbReference type="FunFam" id="2.30.30.100:FF:000016">
    <property type="entry name" value="Small nuclear ribonucleoprotein Sm D1"/>
    <property type="match status" value="1"/>
</dbReference>
<organism evidence="12 13">
    <name type="scientific">Chionoecetes opilio</name>
    <name type="common">Atlantic snow crab</name>
    <name type="synonym">Cancer opilio</name>
    <dbReference type="NCBI Taxonomy" id="41210"/>
    <lineage>
        <taxon>Eukaryota</taxon>
        <taxon>Metazoa</taxon>
        <taxon>Ecdysozoa</taxon>
        <taxon>Arthropoda</taxon>
        <taxon>Crustacea</taxon>
        <taxon>Multicrustacea</taxon>
        <taxon>Malacostraca</taxon>
        <taxon>Eumalacostraca</taxon>
        <taxon>Eucarida</taxon>
        <taxon>Decapoda</taxon>
        <taxon>Pleocyemata</taxon>
        <taxon>Brachyura</taxon>
        <taxon>Eubrachyura</taxon>
        <taxon>Majoidea</taxon>
        <taxon>Majidae</taxon>
        <taxon>Chionoecetes</taxon>
    </lineage>
</organism>
<evidence type="ECO:0000256" key="8">
    <source>
        <dbReference type="ARBA" id="ARBA00023242"/>
    </source>
</evidence>
<dbReference type="CDD" id="cd01724">
    <property type="entry name" value="Sm_D1"/>
    <property type="match status" value="1"/>
</dbReference>
<dbReference type="InterPro" id="IPR027141">
    <property type="entry name" value="LSm4/Sm_D1/D3"/>
</dbReference>
<dbReference type="SMART" id="SM00651">
    <property type="entry name" value="Sm"/>
    <property type="match status" value="1"/>
</dbReference>
<comment type="caution">
    <text evidence="12">The sequence shown here is derived from an EMBL/GenBank/DDBJ whole genome shotgun (WGS) entry which is preliminary data.</text>
</comment>
<comment type="similarity">
    <text evidence="3 10">Belongs to the snRNP core protein family.</text>
</comment>
<evidence type="ECO:0000256" key="9">
    <source>
        <dbReference type="ARBA" id="ARBA00023274"/>
    </source>
</evidence>
<evidence type="ECO:0000256" key="1">
    <source>
        <dbReference type="ARBA" id="ARBA00004123"/>
    </source>
</evidence>
<dbReference type="EMBL" id="JACEEZ010007988">
    <property type="protein sequence ID" value="KAG0723628.1"/>
    <property type="molecule type" value="Genomic_DNA"/>
</dbReference>
<keyword evidence="4" id="KW-0963">Cytoplasm</keyword>
<dbReference type="GO" id="GO:0005681">
    <property type="term" value="C:spliceosomal complex"/>
    <property type="evidence" value="ECO:0007669"/>
    <property type="project" value="UniProtKB-KW"/>
</dbReference>
<keyword evidence="6" id="KW-0747">Spliceosome</keyword>
<evidence type="ECO:0000256" key="5">
    <source>
        <dbReference type="ARBA" id="ARBA00022664"/>
    </source>
</evidence>
<evidence type="ECO:0000259" key="11">
    <source>
        <dbReference type="PROSITE" id="PS52002"/>
    </source>
</evidence>
<dbReference type="OrthoDB" id="9626941at2759"/>
<keyword evidence="8 10" id="KW-0539">Nucleus</keyword>
<accession>A0A8J4YBI3</accession>
<dbReference type="Pfam" id="PF01423">
    <property type="entry name" value="LSM"/>
    <property type="match status" value="1"/>
</dbReference>
<keyword evidence="5 10" id="KW-0507">mRNA processing</keyword>
<dbReference type="AlphaFoldDB" id="A0A8J4YBI3"/>
<evidence type="ECO:0000256" key="4">
    <source>
        <dbReference type="ARBA" id="ARBA00022490"/>
    </source>
</evidence>
<keyword evidence="7 10" id="KW-0508">mRNA splicing</keyword>
<protein>
    <recommendedName>
        <fullName evidence="10">Small nuclear ribonucleoprotein Sm D1</fullName>
    </recommendedName>
    <alternativeName>
        <fullName evidence="10">snRNP core protein D1</fullName>
    </alternativeName>
</protein>
<dbReference type="GO" id="GO:0000387">
    <property type="term" value="P:spliceosomal snRNP assembly"/>
    <property type="evidence" value="ECO:0007669"/>
    <property type="project" value="UniProtKB-UniRule"/>
</dbReference>
<dbReference type="Gene3D" id="2.30.30.100">
    <property type="match status" value="1"/>
</dbReference>
<dbReference type="PANTHER" id="PTHR23338">
    <property type="entry name" value="SMALL NUCLEAR RIBONUCLEOPROTEIN SM"/>
    <property type="match status" value="1"/>
</dbReference>
<keyword evidence="9 10" id="KW-0687">Ribonucleoprotein</keyword>
<gene>
    <name evidence="12" type="primary">SmD1</name>
    <name evidence="12" type="ORF">GWK47_042294</name>
</gene>
<dbReference type="SUPFAM" id="SSF50182">
    <property type="entry name" value="Sm-like ribonucleoproteins"/>
    <property type="match status" value="1"/>
</dbReference>
<evidence type="ECO:0000256" key="3">
    <source>
        <dbReference type="ARBA" id="ARBA00008146"/>
    </source>
</evidence>
<dbReference type="GO" id="GO:0005737">
    <property type="term" value="C:cytoplasm"/>
    <property type="evidence" value="ECO:0007669"/>
    <property type="project" value="UniProtKB-SubCell"/>
</dbReference>
<dbReference type="GO" id="GO:0003723">
    <property type="term" value="F:RNA binding"/>
    <property type="evidence" value="ECO:0007669"/>
    <property type="project" value="InterPro"/>
</dbReference>
<dbReference type="InterPro" id="IPR010920">
    <property type="entry name" value="LSM_dom_sf"/>
</dbReference>
<evidence type="ECO:0000256" key="2">
    <source>
        <dbReference type="ARBA" id="ARBA00004496"/>
    </source>
</evidence>
<evidence type="ECO:0000313" key="13">
    <source>
        <dbReference type="Proteomes" id="UP000770661"/>
    </source>
</evidence>
<evidence type="ECO:0000256" key="6">
    <source>
        <dbReference type="ARBA" id="ARBA00022728"/>
    </source>
</evidence>
<feature type="domain" description="Sm" evidence="11">
    <location>
        <begin position="18"/>
        <end position="90"/>
    </location>
</feature>
<evidence type="ECO:0000256" key="7">
    <source>
        <dbReference type="ARBA" id="ARBA00023187"/>
    </source>
</evidence>
<dbReference type="InterPro" id="IPR001163">
    <property type="entry name" value="Sm_dom_euk/arc"/>
</dbReference>
<comment type="function">
    <text evidence="10">Plays a role in pre-mRNA splicing as a core component of the spliceosomal U1, U2, U4 and U5 small nuclear ribonucleoproteins (snRNPs), the building blocks of the spliceosome.</text>
</comment>
<dbReference type="Proteomes" id="UP000770661">
    <property type="component" value="Unassembled WGS sequence"/>
</dbReference>
<evidence type="ECO:0000256" key="10">
    <source>
        <dbReference type="RuleBase" id="RU365054"/>
    </source>
</evidence>
<dbReference type="InterPro" id="IPR047575">
    <property type="entry name" value="Sm"/>
</dbReference>
<dbReference type="InterPro" id="IPR034102">
    <property type="entry name" value="Sm_D1"/>
</dbReference>